<sequence length="351" mass="39004">MESSLDAVYYSQQVPKSPATLTLLGLIFDRVYFPGVHFPSSDLDQDAIHREIERIKRSGVQIDISTAQLIQCLDFAPHKKHVEDLCIFTASNEDTFGKVDKGAEAIAMELERLVFGPPPPNFFPRLETGYAKGIPGSKTDVIRFPGWLYYPANALIFASKNQIPLINDDPTLPVPGLGGVSPKNNAKLLSTILTIESMKLVLPEIPTLAPQELAEFRIESRPHTKSFRAAMLKLSKELNAAIHSDAKLADVQQAARFMAETTVAPAIEELRGFIKSPKRPWHKKAAKYAMMIPSLALSFSALPTNLQIATALTFALGELVDLRDAEIEKDQKMKRSEFYYLLQAQRITSPK</sequence>
<evidence type="ECO:0000313" key="1">
    <source>
        <dbReference type="EMBL" id="NOJ81187.1"/>
    </source>
</evidence>
<organism evidence="1 2">
    <name type="scientific">Myxococcus xanthus</name>
    <dbReference type="NCBI Taxonomy" id="34"/>
    <lineage>
        <taxon>Bacteria</taxon>
        <taxon>Pseudomonadati</taxon>
        <taxon>Myxococcota</taxon>
        <taxon>Myxococcia</taxon>
        <taxon>Myxococcales</taxon>
        <taxon>Cystobacterineae</taxon>
        <taxon>Myxococcaceae</taxon>
        <taxon>Myxococcus</taxon>
    </lineage>
</organism>
<dbReference type="Proteomes" id="UP000533080">
    <property type="component" value="Unassembled WGS sequence"/>
</dbReference>
<proteinExistence type="predicted"/>
<protein>
    <submittedName>
        <fullName evidence="1">Uncharacterized protein</fullName>
    </submittedName>
</protein>
<name>A0A7Y4IL00_MYXXA</name>
<dbReference type="AlphaFoldDB" id="A0A7Y4IL00"/>
<dbReference type="EMBL" id="JABFNT010000078">
    <property type="protein sequence ID" value="NOJ81187.1"/>
    <property type="molecule type" value="Genomic_DNA"/>
</dbReference>
<gene>
    <name evidence="1" type="ORF">HNV28_23150</name>
</gene>
<evidence type="ECO:0000313" key="2">
    <source>
        <dbReference type="Proteomes" id="UP000533080"/>
    </source>
</evidence>
<dbReference type="RefSeq" id="WP_171443270.1">
    <property type="nucleotide sequence ID" value="NZ_JABFNS010000115.1"/>
</dbReference>
<accession>A0A7Y4IL00</accession>
<reference evidence="1 2" key="1">
    <citation type="submission" date="2020-05" db="EMBL/GenBank/DDBJ databases">
        <authorList>
            <person name="Whitworth D."/>
        </authorList>
    </citation>
    <scope>NUCLEOTIDE SEQUENCE [LARGE SCALE GENOMIC DNA]</scope>
    <source>
        <strain evidence="1 2">AM005</strain>
    </source>
</reference>
<comment type="caution">
    <text evidence="1">The sequence shown here is derived from an EMBL/GenBank/DDBJ whole genome shotgun (WGS) entry which is preliminary data.</text>
</comment>